<proteinExistence type="inferred from homology"/>
<reference evidence="9 10" key="1">
    <citation type="submission" date="2019-12" db="EMBL/GenBank/DDBJ databases">
        <authorList>
            <person name="Kun Z."/>
        </authorList>
    </citation>
    <scope>NUCLEOTIDE SEQUENCE [LARGE SCALE GENOMIC DNA]</scope>
    <source>
        <strain evidence="9 10">YIM 123512</strain>
    </source>
</reference>
<gene>
    <name evidence="9" type="ORF">GRQ65_05270</name>
</gene>
<accession>A0A6L7EU27</accession>
<dbReference type="InterPro" id="IPR002716">
    <property type="entry name" value="PIN_dom"/>
</dbReference>
<evidence type="ECO:0000256" key="7">
    <source>
        <dbReference type="ARBA" id="ARBA00038093"/>
    </source>
</evidence>
<dbReference type="EMBL" id="WUEK01000003">
    <property type="protein sequence ID" value="MXG88958.1"/>
    <property type="molecule type" value="Genomic_DNA"/>
</dbReference>
<evidence type="ECO:0000256" key="3">
    <source>
        <dbReference type="ARBA" id="ARBA00022722"/>
    </source>
</evidence>
<name>A0A6L7EU27_9ACTN</name>
<dbReference type="Proteomes" id="UP000473325">
    <property type="component" value="Unassembled WGS sequence"/>
</dbReference>
<dbReference type="GO" id="GO:0016787">
    <property type="term" value="F:hydrolase activity"/>
    <property type="evidence" value="ECO:0007669"/>
    <property type="project" value="UniProtKB-KW"/>
</dbReference>
<keyword evidence="3" id="KW-0540">Nuclease</keyword>
<evidence type="ECO:0000313" key="9">
    <source>
        <dbReference type="EMBL" id="MXG88958.1"/>
    </source>
</evidence>
<evidence type="ECO:0000256" key="4">
    <source>
        <dbReference type="ARBA" id="ARBA00022723"/>
    </source>
</evidence>
<keyword evidence="5" id="KW-0378">Hydrolase</keyword>
<evidence type="ECO:0000256" key="6">
    <source>
        <dbReference type="ARBA" id="ARBA00022842"/>
    </source>
</evidence>
<keyword evidence="4" id="KW-0479">Metal-binding</keyword>
<organism evidence="9 10">
    <name type="scientific">Nocardioides flavescens</name>
    <dbReference type="NCBI Taxonomy" id="2691959"/>
    <lineage>
        <taxon>Bacteria</taxon>
        <taxon>Bacillati</taxon>
        <taxon>Actinomycetota</taxon>
        <taxon>Actinomycetes</taxon>
        <taxon>Propionibacteriales</taxon>
        <taxon>Nocardioidaceae</taxon>
        <taxon>Nocardioides</taxon>
    </lineage>
</organism>
<dbReference type="GO" id="GO:0004518">
    <property type="term" value="F:nuclease activity"/>
    <property type="evidence" value="ECO:0007669"/>
    <property type="project" value="UniProtKB-KW"/>
</dbReference>
<dbReference type="GO" id="GO:0046872">
    <property type="term" value="F:metal ion binding"/>
    <property type="evidence" value="ECO:0007669"/>
    <property type="project" value="UniProtKB-KW"/>
</dbReference>
<feature type="domain" description="PIN" evidence="8">
    <location>
        <begin position="4"/>
        <end position="120"/>
    </location>
</feature>
<keyword evidence="2" id="KW-1277">Toxin-antitoxin system</keyword>
<evidence type="ECO:0000313" key="10">
    <source>
        <dbReference type="Proteomes" id="UP000473325"/>
    </source>
</evidence>
<dbReference type="AlphaFoldDB" id="A0A6L7EU27"/>
<dbReference type="RefSeq" id="WP_160875936.1">
    <property type="nucleotide sequence ID" value="NZ_WUEK01000003.1"/>
</dbReference>
<dbReference type="InterPro" id="IPR050556">
    <property type="entry name" value="Type_II_TA_system_RNase"/>
</dbReference>
<dbReference type="PANTHER" id="PTHR33653">
    <property type="entry name" value="RIBONUCLEASE VAPC2"/>
    <property type="match status" value="1"/>
</dbReference>
<dbReference type="Pfam" id="PF01850">
    <property type="entry name" value="PIN"/>
    <property type="match status" value="1"/>
</dbReference>
<evidence type="ECO:0000256" key="2">
    <source>
        <dbReference type="ARBA" id="ARBA00022649"/>
    </source>
</evidence>
<keyword evidence="10" id="KW-1185">Reference proteome</keyword>
<sequence length="140" mass="15037">MSFLLDTNVVSALRMRGRNPAVEAWASAIPVDELFVSAFTVAEIEAGVTRKERTDPAQGEILRSWLMSRVLPAFAGRVLPFDLAAARVFATYRVPEHAPADDALIASVAEANGMVVATRNVAHFVPLGVGVVDPWLPPGE</sequence>
<dbReference type="PANTHER" id="PTHR33653:SF1">
    <property type="entry name" value="RIBONUCLEASE VAPC2"/>
    <property type="match status" value="1"/>
</dbReference>
<dbReference type="CDD" id="cd18746">
    <property type="entry name" value="PIN_VapC4-5_FitB-like"/>
    <property type="match status" value="1"/>
</dbReference>
<evidence type="ECO:0000256" key="1">
    <source>
        <dbReference type="ARBA" id="ARBA00001946"/>
    </source>
</evidence>
<evidence type="ECO:0000256" key="5">
    <source>
        <dbReference type="ARBA" id="ARBA00022801"/>
    </source>
</evidence>
<protein>
    <submittedName>
        <fullName evidence="9">PIN domain-containing protein</fullName>
    </submittedName>
</protein>
<dbReference type="InterPro" id="IPR029060">
    <property type="entry name" value="PIN-like_dom_sf"/>
</dbReference>
<comment type="caution">
    <text evidence="9">The sequence shown here is derived from an EMBL/GenBank/DDBJ whole genome shotgun (WGS) entry which is preliminary data.</text>
</comment>
<comment type="cofactor">
    <cofactor evidence="1">
        <name>Mg(2+)</name>
        <dbReference type="ChEBI" id="CHEBI:18420"/>
    </cofactor>
</comment>
<comment type="similarity">
    <text evidence="7">Belongs to the PINc/VapC protein family.</text>
</comment>
<evidence type="ECO:0000259" key="8">
    <source>
        <dbReference type="Pfam" id="PF01850"/>
    </source>
</evidence>
<keyword evidence="6" id="KW-0460">Magnesium</keyword>
<dbReference type="SUPFAM" id="SSF88723">
    <property type="entry name" value="PIN domain-like"/>
    <property type="match status" value="1"/>
</dbReference>
<dbReference type="Gene3D" id="3.40.50.1010">
    <property type="entry name" value="5'-nuclease"/>
    <property type="match status" value="1"/>
</dbReference>